<accession>A0A176YC69</accession>
<dbReference type="Proteomes" id="UP000076959">
    <property type="component" value="Unassembled WGS sequence"/>
</dbReference>
<evidence type="ECO:0000313" key="1">
    <source>
        <dbReference type="EMBL" id="OAF02802.1"/>
    </source>
</evidence>
<protein>
    <recommendedName>
        <fullName evidence="3">Acetoacetate decarboxylase</fullName>
    </recommendedName>
</protein>
<comment type="caution">
    <text evidence="1">The sequence shown here is derived from an EMBL/GenBank/DDBJ whole genome shotgun (WGS) entry which is preliminary data.</text>
</comment>
<dbReference type="SUPFAM" id="SSF160104">
    <property type="entry name" value="Acetoacetate decarboxylase-like"/>
    <property type="match status" value="1"/>
</dbReference>
<dbReference type="Gene3D" id="2.40.400.10">
    <property type="entry name" value="Acetoacetate decarboxylase-like"/>
    <property type="match status" value="1"/>
</dbReference>
<evidence type="ECO:0008006" key="3">
    <source>
        <dbReference type="Google" id="ProtNLM"/>
    </source>
</evidence>
<dbReference type="RefSeq" id="WP_063706135.1">
    <property type="nucleotide sequence ID" value="NZ_LUUB01000093.1"/>
</dbReference>
<evidence type="ECO:0000313" key="2">
    <source>
        <dbReference type="Proteomes" id="UP000076959"/>
    </source>
</evidence>
<dbReference type="STRING" id="1505087.AYJ54_25715"/>
<keyword evidence="2" id="KW-1185">Reference proteome</keyword>
<reference evidence="1 2" key="1">
    <citation type="submission" date="2016-03" db="EMBL/GenBank/DDBJ databases">
        <title>Draft Genome Sequence of the Strain BR 10245 (Bradyrhizobium sp.) isolated from nodules of Centrolobium paraense.</title>
        <authorList>
            <person name="Simoes-Araujo J.L.Sr."/>
            <person name="Barauna A.C."/>
            <person name="Silva K."/>
            <person name="Zilli J.E."/>
        </authorList>
    </citation>
    <scope>NUCLEOTIDE SEQUENCE [LARGE SCALE GENOMIC DNA]</scope>
    <source>
        <strain evidence="1 2">BR 10245</strain>
    </source>
</reference>
<dbReference type="OrthoDB" id="1633687at2"/>
<gene>
    <name evidence="1" type="ORF">AYJ54_25715</name>
</gene>
<dbReference type="Pfam" id="PF06314">
    <property type="entry name" value="ADC"/>
    <property type="match status" value="1"/>
</dbReference>
<dbReference type="InterPro" id="IPR010451">
    <property type="entry name" value="Acetoacetate_decarboxylase"/>
</dbReference>
<dbReference type="GO" id="GO:0016829">
    <property type="term" value="F:lyase activity"/>
    <property type="evidence" value="ECO:0007669"/>
    <property type="project" value="InterPro"/>
</dbReference>
<dbReference type="AlphaFoldDB" id="A0A176YC69"/>
<name>A0A176YC69_9BRAD</name>
<dbReference type="InterPro" id="IPR023375">
    <property type="entry name" value="ADC_dom_sf"/>
</dbReference>
<organism evidence="1 2">
    <name type="scientific">Bradyrhizobium centrolobii</name>
    <dbReference type="NCBI Taxonomy" id="1505087"/>
    <lineage>
        <taxon>Bacteria</taxon>
        <taxon>Pseudomonadati</taxon>
        <taxon>Pseudomonadota</taxon>
        <taxon>Alphaproteobacteria</taxon>
        <taxon>Hyphomicrobiales</taxon>
        <taxon>Nitrobacteraceae</taxon>
        <taxon>Bradyrhizobium</taxon>
    </lineage>
</organism>
<dbReference type="EMBL" id="LUUB01000093">
    <property type="protein sequence ID" value="OAF02802.1"/>
    <property type="molecule type" value="Genomic_DNA"/>
</dbReference>
<proteinExistence type="predicted"/>
<sequence length="252" mass="27309">MPEVRGIPFDAPLYHGDREHGSAFLNCQAVQAVFTIASDVERLLPKQLTPAADPAVGVVGIANYGSSIVGPYLEQYSGIEVRDPGGETGFYIPYIYVTTNDAALASGREILGAPKKLAHIALTREGSLIQGTLERPTGKRLLTITAQPDSRLRAAARQMFSTHTNFYSVRHLPPANQFGKGAATQLVKWCTNRTFRRDAGGEEVLFTGPVSLTYDSPSVIDPVHNLKVGEIMLGTYEEYDSSLQAIDLLSDA</sequence>